<feature type="transmembrane region" description="Helical" evidence="5">
    <location>
        <begin position="223"/>
        <end position="247"/>
    </location>
</feature>
<dbReference type="PANTHER" id="PTHR10361">
    <property type="entry name" value="SODIUM-BILE ACID COTRANSPORTER"/>
    <property type="match status" value="1"/>
</dbReference>
<keyword evidence="4 5" id="KW-0472">Membrane</keyword>
<reference evidence="6 7" key="1">
    <citation type="submission" date="2024-11" db="EMBL/GenBank/DDBJ databases">
        <authorList>
            <person name="Mikucki A.G."/>
            <person name="Kahler C.M."/>
        </authorList>
    </citation>
    <scope>NUCLEOTIDE SEQUENCE [LARGE SCALE GENOMIC DNA]</scope>
    <source>
        <strain evidence="6 7">EXNM717</strain>
    </source>
</reference>
<sequence length="316" mass="33508">MNKLTRISNFIGKTFAFWAALCAAVAFYFPETFEWVTPHIPLFLGIIMFGMGLTLTPSDFKIIGRHPKAVVIGVVSQFVIMPLTAYSLAVGLNLPAEIAVGVILVGSCPGGTASNVITYLARGNVALSVAVTSVTTLLAPIMTPFIFWALAHQWLEISAADMLVSIMKMVLLPIILGVIAHTLFRRQTEKAAGALPLVSVIAIVLIIGAVVGASKPKIIESGLLIFGVVVLHNCIGYLLGFLAAKLCKLPYDAQKTLAIEVGMQNSGLGAALASAYFTPLAAVPSALFSVWHNISGSLLASYWASKAEKADPAKRQ</sequence>
<evidence type="ECO:0000313" key="6">
    <source>
        <dbReference type="EMBL" id="MFK7642212.1"/>
    </source>
</evidence>
<protein>
    <submittedName>
        <fullName evidence="6">Bile acid:sodium symporter family protein</fullName>
    </submittedName>
</protein>
<evidence type="ECO:0000256" key="1">
    <source>
        <dbReference type="ARBA" id="ARBA00004141"/>
    </source>
</evidence>
<dbReference type="RefSeq" id="WP_377079999.1">
    <property type="nucleotide sequence ID" value="NZ_JBJGEB010000005.1"/>
</dbReference>
<keyword evidence="2 5" id="KW-0812">Transmembrane</keyword>
<evidence type="ECO:0000256" key="4">
    <source>
        <dbReference type="ARBA" id="ARBA00023136"/>
    </source>
</evidence>
<keyword evidence="7" id="KW-1185">Reference proteome</keyword>
<evidence type="ECO:0000256" key="3">
    <source>
        <dbReference type="ARBA" id="ARBA00022989"/>
    </source>
</evidence>
<dbReference type="InterPro" id="IPR004710">
    <property type="entry name" value="Bilac:Na_transpt"/>
</dbReference>
<evidence type="ECO:0000313" key="7">
    <source>
        <dbReference type="Proteomes" id="UP001621964"/>
    </source>
</evidence>
<dbReference type="InterPro" id="IPR002657">
    <property type="entry name" value="BilAc:Na_symport/Acr3"/>
</dbReference>
<feature type="transmembrane region" description="Helical" evidence="5">
    <location>
        <begin position="35"/>
        <end position="57"/>
    </location>
</feature>
<feature type="transmembrane region" description="Helical" evidence="5">
    <location>
        <begin position="127"/>
        <end position="150"/>
    </location>
</feature>
<feature type="transmembrane region" description="Helical" evidence="5">
    <location>
        <begin position="268"/>
        <end position="291"/>
    </location>
</feature>
<feature type="transmembrane region" description="Helical" evidence="5">
    <location>
        <begin position="69"/>
        <end position="92"/>
    </location>
</feature>
<feature type="transmembrane region" description="Helical" evidence="5">
    <location>
        <begin position="7"/>
        <end position="29"/>
    </location>
</feature>
<accession>A0ABW8Q5Z6</accession>
<dbReference type="Pfam" id="PF01758">
    <property type="entry name" value="SBF"/>
    <property type="match status" value="1"/>
</dbReference>
<dbReference type="InterPro" id="IPR038770">
    <property type="entry name" value="Na+/solute_symporter_sf"/>
</dbReference>
<comment type="caution">
    <text evidence="6">The sequence shown here is derived from an EMBL/GenBank/DDBJ whole genome shotgun (WGS) entry which is preliminary data.</text>
</comment>
<name>A0ABW8Q5Z6_9NEIS</name>
<feature type="transmembrane region" description="Helical" evidence="5">
    <location>
        <begin position="191"/>
        <end position="211"/>
    </location>
</feature>
<comment type="subcellular location">
    <subcellularLocation>
        <location evidence="1">Membrane</location>
        <topology evidence="1">Multi-pass membrane protein</topology>
    </subcellularLocation>
</comment>
<feature type="transmembrane region" description="Helical" evidence="5">
    <location>
        <begin position="162"/>
        <end position="184"/>
    </location>
</feature>
<evidence type="ECO:0000256" key="5">
    <source>
        <dbReference type="SAM" id="Phobius"/>
    </source>
</evidence>
<dbReference type="Proteomes" id="UP001621964">
    <property type="component" value="Unassembled WGS sequence"/>
</dbReference>
<feature type="transmembrane region" description="Helical" evidence="5">
    <location>
        <begin position="98"/>
        <end position="120"/>
    </location>
</feature>
<dbReference type="EMBL" id="JBJGEB010000005">
    <property type="protein sequence ID" value="MFK7642212.1"/>
    <property type="molecule type" value="Genomic_DNA"/>
</dbReference>
<evidence type="ECO:0000256" key="2">
    <source>
        <dbReference type="ARBA" id="ARBA00022692"/>
    </source>
</evidence>
<proteinExistence type="predicted"/>
<gene>
    <name evidence="6" type="ORF">ACI43T_06835</name>
</gene>
<dbReference type="PANTHER" id="PTHR10361:SF28">
    <property type="entry name" value="P3 PROTEIN-RELATED"/>
    <property type="match status" value="1"/>
</dbReference>
<dbReference type="Gene3D" id="1.20.1530.20">
    <property type="match status" value="1"/>
</dbReference>
<organism evidence="6 7">
    <name type="scientific">Neisseria oralis</name>
    <dbReference type="NCBI Taxonomy" id="1107316"/>
    <lineage>
        <taxon>Bacteria</taxon>
        <taxon>Pseudomonadati</taxon>
        <taxon>Pseudomonadota</taxon>
        <taxon>Betaproteobacteria</taxon>
        <taxon>Neisseriales</taxon>
        <taxon>Neisseriaceae</taxon>
        <taxon>Neisseria</taxon>
    </lineage>
</organism>
<keyword evidence="3 5" id="KW-1133">Transmembrane helix</keyword>